<gene>
    <name evidence="2" type="ORF">EZS28_003222</name>
</gene>
<accession>A0A5J4X235</accession>
<proteinExistence type="predicted"/>
<comment type="caution">
    <text evidence="2">The sequence shown here is derived from an EMBL/GenBank/DDBJ whole genome shotgun (WGS) entry which is preliminary data.</text>
</comment>
<dbReference type="EMBL" id="SNRW01000421">
    <property type="protein sequence ID" value="KAA6401240.1"/>
    <property type="molecule type" value="Genomic_DNA"/>
</dbReference>
<feature type="transmembrane region" description="Helical" evidence="1">
    <location>
        <begin position="348"/>
        <end position="366"/>
    </location>
</feature>
<keyword evidence="1" id="KW-0472">Membrane</keyword>
<keyword evidence="1" id="KW-1133">Transmembrane helix</keyword>
<evidence type="ECO:0000313" key="2">
    <source>
        <dbReference type="EMBL" id="KAA6401240.1"/>
    </source>
</evidence>
<reference evidence="2 3" key="1">
    <citation type="submission" date="2019-03" db="EMBL/GenBank/DDBJ databases">
        <title>Single cell metagenomics reveals metabolic interactions within the superorganism composed of flagellate Streblomastix strix and complex community of Bacteroidetes bacteria on its surface.</title>
        <authorList>
            <person name="Treitli S.C."/>
            <person name="Kolisko M."/>
            <person name="Husnik F."/>
            <person name="Keeling P."/>
            <person name="Hampl V."/>
        </authorList>
    </citation>
    <scope>NUCLEOTIDE SEQUENCE [LARGE SCALE GENOMIC DNA]</scope>
    <source>
        <strain evidence="2">ST1C</strain>
    </source>
</reference>
<keyword evidence="1" id="KW-0812">Transmembrane</keyword>
<sequence>MNRFLAKAIQVQASKPIEAQLESIAVIPFKNDSEHHYSIKEIKPESQMPVLFDKDIIICLSDSDHEVTQIQNSFLSIVLTANLQFENKFDQFDDSYKDGVILFVGLKSGSNIIREYTIFHCERTIDGSLLNEATTESFIYNTFKPMSEKNNKKLTHSLYEYIHKFDTSAYGTYITMRQIEEAIGTQTKVLYLMRVRFRISVPLDDLQTNVNLCVIRQLESQRDQCHHLHLQLHPSKLIPALLLSLKKGDQSITEKFTADSTLYRIISSALKQSPQEMRFYLPNVHPGWKAFVKSVIVGCGEHINRCGRSDPYSIPTASMKISDKKKRSCLPPIQFPFQSSHLSLPPNINLGFGLTFLFLLIVVHILDYHLERSTEEEDDILVILCSCKCQSFQTIGYTICMVDVCSDRLPDIQQYWREIIVYMPDDEEDEYKKK</sequence>
<evidence type="ECO:0000256" key="1">
    <source>
        <dbReference type="SAM" id="Phobius"/>
    </source>
</evidence>
<dbReference type="OrthoDB" id="10500762at2759"/>
<name>A0A5J4X235_9EUKA</name>
<organism evidence="2 3">
    <name type="scientific">Streblomastix strix</name>
    <dbReference type="NCBI Taxonomy" id="222440"/>
    <lineage>
        <taxon>Eukaryota</taxon>
        <taxon>Metamonada</taxon>
        <taxon>Preaxostyla</taxon>
        <taxon>Oxymonadida</taxon>
        <taxon>Streblomastigidae</taxon>
        <taxon>Streblomastix</taxon>
    </lineage>
</organism>
<protein>
    <submittedName>
        <fullName evidence="2">Uncharacterized protein</fullName>
    </submittedName>
</protein>
<evidence type="ECO:0000313" key="3">
    <source>
        <dbReference type="Proteomes" id="UP000324800"/>
    </source>
</evidence>
<dbReference type="Proteomes" id="UP000324800">
    <property type="component" value="Unassembled WGS sequence"/>
</dbReference>
<dbReference type="AlphaFoldDB" id="A0A5J4X235"/>